<gene>
    <name evidence="7" type="ORF">Q9L42_013075</name>
</gene>
<evidence type="ECO:0000313" key="8">
    <source>
        <dbReference type="Proteomes" id="UP001225378"/>
    </source>
</evidence>
<evidence type="ECO:0000256" key="3">
    <source>
        <dbReference type="ARBA" id="ARBA00023008"/>
    </source>
</evidence>
<evidence type="ECO:0000259" key="5">
    <source>
        <dbReference type="Pfam" id="PF07731"/>
    </source>
</evidence>
<keyword evidence="4" id="KW-0732">Signal</keyword>
<dbReference type="PANTHER" id="PTHR11709:SF394">
    <property type="entry name" value="FI03373P-RELATED"/>
    <property type="match status" value="1"/>
</dbReference>
<organism evidence="7 8">
    <name type="scientific">Methylomarinum roseum</name>
    <dbReference type="NCBI Taxonomy" id="3067653"/>
    <lineage>
        <taxon>Bacteria</taxon>
        <taxon>Pseudomonadati</taxon>
        <taxon>Pseudomonadota</taxon>
        <taxon>Gammaproteobacteria</taxon>
        <taxon>Methylococcales</taxon>
        <taxon>Methylococcaceae</taxon>
        <taxon>Methylomarinum</taxon>
    </lineage>
</organism>
<evidence type="ECO:0000256" key="1">
    <source>
        <dbReference type="ARBA" id="ARBA00022723"/>
    </source>
</evidence>
<dbReference type="SUPFAM" id="SSF49503">
    <property type="entry name" value="Cupredoxins"/>
    <property type="match status" value="2"/>
</dbReference>
<feature type="chain" id="PRO_5043436913" evidence="4">
    <location>
        <begin position="22"/>
        <end position="348"/>
    </location>
</feature>
<dbReference type="PANTHER" id="PTHR11709">
    <property type="entry name" value="MULTI-COPPER OXIDASE"/>
    <property type="match status" value="1"/>
</dbReference>
<dbReference type="EMBL" id="CP157743">
    <property type="protein sequence ID" value="XBS19298.1"/>
    <property type="molecule type" value="Genomic_DNA"/>
</dbReference>
<dbReference type="GO" id="GO:0016491">
    <property type="term" value="F:oxidoreductase activity"/>
    <property type="evidence" value="ECO:0007669"/>
    <property type="project" value="UniProtKB-KW"/>
</dbReference>
<evidence type="ECO:0000256" key="2">
    <source>
        <dbReference type="ARBA" id="ARBA00023002"/>
    </source>
</evidence>
<dbReference type="InterPro" id="IPR045087">
    <property type="entry name" value="Cu-oxidase_fam"/>
</dbReference>
<protein>
    <submittedName>
        <fullName evidence="7">Multicopper oxidase domain-containing protein</fullName>
    </submittedName>
</protein>
<dbReference type="Gene3D" id="2.60.40.420">
    <property type="entry name" value="Cupredoxins - blue copper proteins"/>
    <property type="match status" value="2"/>
</dbReference>
<proteinExistence type="predicted"/>
<dbReference type="Pfam" id="PF07731">
    <property type="entry name" value="Cu-oxidase_2"/>
    <property type="match status" value="1"/>
</dbReference>
<dbReference type="CDD" id="cd04202">
    <property type="entry name" value="CuRO_D2_2dMcoN_like"/>
    <property type="match status" value="1"/>
</dbReference>
<dbReference type="Proteomes" id="UP001225378">
    <property type="component" value="Chromosome"/>
</dbReference>
<feature type="domain" description="Plastocyanin-like" evidence="6">
    <location>
        <begin position="30"/>
        <end position="146"/>
    </location>
</feature>
<keyword evidence="2" id="KW-0560">Oxidoreductase</keyword>
<dbReference type="AlphaFoldDB" id="A0AAU7NQQ5"/>
<evidence type="ECO:0000259" key="6">
    <source>
        <dbReference type="Pfam" id="PF07732"/>
    </source>
</evidence>
<evidence type="ECO:0000313" key="7">
    <source>
        <dbReference type="EMBL" id="XBS19298.1"/>
    </source>
</evidence>
<dbReference type="InterPro" id="IPR011707">
    <property type="entry name" value="Cu-oxidase-like_N"/>
</dbReference>
<dbReference type="RefSeq" id="WP_349431209.1">
    <property type="nucleotide sequence ID" value="NZ_CP157743.1"/>
</dbReference>
<feature type="signal peptide" evidence="4">
    <location>
        <begin position="1"/>
        <end position="21"/>
    </location>
</feature>
<keyword evidence="8" id="KW-1185">Reference proteome</keyword>
<sequence>MNVGKLICLGMVTFWVTMVQAEQHQFEMTIEEVTINVAPKLEYKVFAFNGQVPAPLIHVKEGDDVEVLVTNNTSTPHTIHWHGVYQTNNWRHDGVPDVTQAAIEAGDSFTYKWKAEKTGSLWYHCHTNVNEHVGIRGMWGPIIVDPVNPTELEKTVTKDAVLMFSSWESSHADKFGEGGTPADVVDYFSINGRSFPFTQPLRVKKGDVVRFRLFGAGGAIHSFHPHGHDMLVTHKDGLPLAEPYEADTLLIGPGERYDAIITMNNPGRFIAHDHVDTHVTNAGKFPGGAITIIEYEGIPVDDWYVWKDKDFDGDFFFSESVKKAHGIHDQAGFKGTPIERRRRRNRGE</sequence>
<evidence type="ECO:0000256" key="4">
    <source>
        <dbReference type="SAM" id="SignalP"/>
    </source>
</evidence>
<dbReference type="CDD" id="cd13859">
    <property type="entry name" value="CuRO_D1_2dMcoN_like"/>
    <property type="match status" value="1"/>
</dbReference>
<dbReference type="KEGG" id="mech:Q9L42_013075"/>
<name>A0AAU7NQQ5_9GAMM</name>
<reference evidence="7 8" key="1">
    <citation type="journal article" date="2024" name="Microbiology">
        <title>Methylomarinum rosea sp. nov., a novel halophilic methanotrophic bacterium from the hypersaline Lake Elton.</title>
        <authorList>
            <person name="Suleimanov R.Z."/>
            <person name="Oshkin I.Y."/>
            <person name="Danilova O.V."/>
            <person name="Suzina N.E."/>
            <person name="Dedysh S.N."/>
        </authorList>
    </citation>
    <scope>NUCLEOTIDE SEQUENCE [LARGE SCALE GENOMIC DNA]</scope>
    <source>
        <strain evidence="7 8">Ch1-1</strain>
    </source>
</reference>
<accession>A0AAU7NQQ5</accession>
<dbReference type="GO" id="GO:0005507">
    <property type="term" value="F:copper ion binding"/>
    <property type="evidence" value="ECO:0007669"/>
    <property type="project" value="InterPro"/>
</dbReference>
<dbReference type="InterPro" id="IPR008972">
    <property type="entry name" value="Cupredoxin"/>
</dbReference>
<feature type="domain" description="Plastocyanin-like" evidence="5">
    <location>
        <begin position="186"/>
        <end position="281"/>
    </location>
</feature>
<dbReference type="InterPro" id="IPR011706">
    <property type="entry name" value="Cu-oxidase_C"/>
</dbReference>
<dbReference type="Pfam" id="PF07732">
    <property type="entry name" value="Cu-oxidase_3"/>
    <property type="match status" value="1"/>
</dbReference>
<keyword evidence="1" id="KW-0479">Metal-binding</keyword>
<keyword evidence="3" id="KW-0186">Copper</keyword>